<feature type="domain" description="Mur ligase N-terminal catalytic" evidence="12">
    <location>
        <begin position="32"/>
        <end position="73"/>
    </location>
</feature>
<dbReference type="Gene3D" id="3.40.1190.10">
    <property type="entry name" value="Mur-like, catalytic domain"/>
    <property type="match status" value="1"/>
</dbReference>
<dbReference type="Pfam" id="PF01225">
    <property type="entry name" value="Mur_ligase"/>
    <property type="match status" value="1"/>
</dbReference>
<dbReference type="InterPro" id="IPR005863">
    <property type="entry name" value="UDP-N-AcMur_synth"/>
</dbReference>
<keyword evidence="5 10" id="KW-0067">ATP-binding</keyword>
<dbReference type="InterPro" id="IPR036565">
    <property type="entry name" value="Mur-like_cat_sf"/>
</dbReference>
<dbReference type="GO" id="GO:0047480">
    <property type="term" value="F:UDP-N-acetylmuramoyl-tripeptide-D-alanyl-D-alanine ligase activity"/>
    <property type="evidence" value="ECO:0007669"/>
    <property type="project" value="UniProtKB-UniRule"/>
</dbReference>
<keyword evidence="2 10" id="KW-0436">Ligase</keyword>
<keyword evidence="4 10" id="KW-0547">Nucleotide-binding</keyword>
<evidence type="ECO:0000256" key="9">
    <source>
        <dbReference type="ARBA" id="ARBA00023316"/>
    </source>
</evidence>
<dbReference type="InterPro" id="IPR035911">
    <property type="entry name" value="MurE/MurF_N"/>
</dbReference>
<keyword evidence="9 10" id="KW-0961">Cell wall biogenesis/degradation</keyword>
<dbReference type="Pfam" id="PF02875">
    <property type="entry name" value="Mur_ligase_C"/>
    <property type="match status" value="1"/>
</dbReference>
<evidence type="ECO:0000256" key="6">
    <source>
        <dbReference type="ARBA" id="ARBA00022960"/>
    </source>
</evidence>
<evidence type="ECO:0000256" key="2">
    <source>
        <dbReference type="ARBA" id="ARBA00022598"/>
    </source>
</evidence>
<dbReference type="InterPro" id="IPR000713">
    <property type="entry name" value="Mur_ligase_N"/>
</dbReference>
<comment type="function">
    <text evidence="10 11">Involved in cell wall formation. Catalyzes the final step in the synthesis of UDP-N-acetylmuramoyl-pentapeptide, the precursor of murein.</text>
</comment>
<evidence type="ECO:0000256" key="11">
    <source>
        <dbReference type="RuleBase" id="RU004136"/>
    </source>
</evidence>
<evidence type="ECO:0000256" key="4">
    <source>
        <dbReference type="ARBA" id="ARBA00022741"/>
    </source>
</evidence>
<dbReference type="GO" id="GO:0051301">
    <property type="term" value="P:cell division"/>
    <property type="evidence" value="ECO:0007669"/>
    <property type="project" value="UniProtKB-KW"/>
</dbReference>
<comment type="pathway">
    <text evidence="10 11">Cell wall biogenesis; peptidoglycan biosynthesis.</text>
</comment>
<dbReference type="PANTHER" id="PTHR43024">
    <property type="entry name" value="UDP-N-ACETYLMURAMOYL-TRIPEPTIDE--D-ALANYL-D-ALANINE LIGASE"/>
    <property type="match status" value="1"/>
</dbReference>
<keyword evidence="6 10" id="KW-0133">Cell shape</keyword>
<dbReference type="PANTHER" id="PTHR43024:SF1">
    <property type="entry name" value="UDP-N-ACETYLMURAMOYL-TRIPEPTIDE--D-ALANYL-D-ALANINE LIGASE"/>
    <property type="match status" value="1"/>
</dbReference>
<dbReference type="InterPro" id="IPR013221">
    <property type="entry name" value="Mur_ligase_cen"/>
</dbReference>
<reference evidence="15" key="1">
    <citation type="submission" date="2020-02" db="EMBL/GenBank/DDBJ databases">
        <authorList>
            <person name="Meier V. D."/>
        </authorList>
    </citation>
    <scope>NUCLEOTIDE SEQUENCE</scope>
    <source>
        <strain evidence="15">AVDCRST_MAG43</strain>
    </source>
</reference>
<dbReference type="EMBL" id="CADCWI010000041">
    <property type="protein sequence ID" value="CAA9548182.1"/>
    <property type="molecule type" value="Genomic_DNA"/>
</dbReference>
<dbReference type="GO" id="GO:0005524">
    <property type="term" value="F:ATP binding"/>
    <property type="evidence" value="ECO:0007669"/>
    <property type="project" value="UniProtKB-UniRule"/>
</dbReference>
<keyword evidence="3 10" id="KW-0132">Cell division</keyword>
<feature type="domain" description="Mur ligase C-terminal" evidence="13">
    <location>
        <begin position="330"/>
        <end position="451"/>
    </location>
</feature>
<dbReference type="InterPro" id="IPR051046">
    <property type="entry name" value="MurCDEF_CellWall_CoF430Synth"/>
</dbReference>
<gene>
    <name evidence="10" type="primary">murF</name>
    <name evidence="15" type="ORF">AVDCRST_MAG43-714</name>
</gene>
<dbReference type="NCBIfam" id="TIGR01143">
    <property type="entry name" value="murF"/>
    <property type="match status" value="1"/>
</dbReference>
<evidence type="ECO:0000256" key="3">
    <source>
        <dbReference type="ARBA" id="ARBA00022618"/>
    </source>
</evidence>
<comment type="similarity">
    <text evidence="10">Belongs to the MurCDEF family. MurF subfamily.</text>
</comment>
<dbReference type="EC" id="6.3.2.10" evidence="10 11"/>
<keyword evidence="7 10" id="KW-0573">Peptidoglycan synthesis</keyword>
<dbReference type="InterPro" id="IPR036615">
    <property type="entry name" value="Mur_ligase_C_dom_sf"/>
</dbReference>
<protein>
    <recommendedName>
        <fullName evidence="10 11">UDP-N-acetylmuramoyl-tripeptide--D-alanyl-D-alanine ligase</fullName>
        <ecNumber evidence="10 11">6.3.2.10</ecNumber>
    </recommendedName>
    <alternativeName>
        <fullName evidence="10">D-alanyl-D-alanine-adding enzyme</fullName>
    </alternativeName>
</protein>
<dbReference type="UniPathway" id="UPA00219"/>
<proteinExistence type="inferred from homology"/>
<dbReference type="Gene3D" id="3.40.1390.10">
    <property type="entry name" value="MurE/MurF, N-terminal domain"/>
    <property type="match status" value="1"/>
</dbReference>
<evidence type="ECO:0000259" key="14">
    <source>
        <dbReference type="Pfam" id="PF08245"/>
    </source>
</evidence>
<comment type="catalytic activity">
    <reaction evidence="10 11">
        <text>D-alanyl-D-alanine + UDP-N-acetyl-alpha-D-muramoyl-L-alanyl-gamma-D-glutamyl-meso-2,6-diaminopimelate + ATP = UDP-N-acetyl-alpha-D-muramoyl-L-alanyl-gamma-D-glutamyl-meso-2,6-diaminopimeloyl-D-alanyl-D-alanine + ADP + phosphate + H(+)</text>
        <dbReference type="Rhea" id="RHEA:28374"/>
        <dbReference type="ChEBI" id="CHEBI:15378"/>
        <dbReference type="ChEBI" id="CHEBI:30616"/>
        <dbReference type="ChEBI" id="CHEBI:43474"/>
        <dbReference type="ChEBI" id="CHEBI:57822"/>
        <dbReference type="ChEBI" id="CHEBI:61386"/>
        <dbReference type="ChEBI" id="CHEBI:83905"/>
        <dbReference type="ChEBI" id="CHEBI:456216"/>
        <dbReference type="EC" id="6.3.2.10"/>
    </reaction>
</comment>
<evidence type="ECO:0000259" key="13">
    <source>
        <dbReference type="Pfam" id="PF02875"/>
    </source>
</evidence>
<dbReference type="InterPro" id="IPR004101">
    <property type="entry name" value="Mur_ligase_C"/>
</dbReference>
<feature type="domain" description="Mur ligase central" evidence="14">
    <location>
        <begin position="113"/>
        <end position="300"/>
    </location>
</feature>
<sequence>MSRYPLRDVLDGTGGQLRGELPGDHVFKTLQRDARKIRPGDLYLAVRGERFDGNTFTGDAAERGAAAAIVSREWADAQLTLPLPVVVVDDTIGALQRWATWRRERMDAIVVGVTGSVGKTSAKESIAAVIGRSRKTYRSPGSYNNEIGLPLSLLEAEDDVGAIVLEMGGAYALGEITMLAGIAKPQIGVVTNVHPVHLERMGSIEAIAQTKTELPAALPLDGIAVLNGDNPWVRAMAEATPARVVFYGLEAHNHVRADSITTDGLKGSTFWLTVDGERNFVRVPFVGGPGVQVALVALAVGYALGLHISEMLTALQDPAIQVRLLFAPGPDGSEIIDDTYNASTPSVLSALSLLEEVPAQRRIAVLGDMRELGRNSDDEHRIVGRRAANIVDMLITYGESARIVAEEAAMITPDRTRLLVRAFAESEKDTVVAMLRRELRKGDIVLVKGSRGLEMETIVQQLRSDVGPHDGLQADPVEGQA</sequence>
<dbReference type="GO" id="GO:0009252">
    <property type="term" value="P:peptidoglycan biosynthetic process"/>
    <property type="evidence" value="ECO:0007669"/>
    <property type="project" value="UniProtKB-UniRule"/>
</dbReference>
<organism evidence="15">
    <name type="scientific">uncultured Thermomicrobiales bacterium</name>
    <dbReference type="NCBI Taxonomy" id="1645740"/>
    <lineage>
        <taxon>Bacteria</taxon>
        <taxon>Pseudomonadati</taxon>
        <taxon>Thermomicrobiota</taxon>
        <taxon>Thermomicrobia</taxon>
        <taxon>Thermomicrobiales</taxon>
        <taxon>environmental samples</taxon>
    </lineage>
</organism>
<dbReference type="Pfam" id="PF08245">
    <property type="entry name" value="Mur_ligase_M"/>
    <property type="match status" value="1"/>
</dbReference>
<dbReference type="SUPFAM" id="SSF63418">
    <property type="entry name" value="MurE/MurF N-terminal domain"/>
    <property type="match status" value="1"/>
</dbReference>
<evidence type="ECO:0000256" key="8">
    <source>
        <dbReference type="ARBA" id="ARBA00023306"/>
    </source>
</evidence>
<comment type="subcellular location">
    <subcellularLocation>
        <location evidence="10 11">Cytoplasm</location>
    </subcellularLocation>
</comment>
<dbReference type="AlphaFoldDB" id="A0A6J4UIG9"/>
<accession>A0A6J4UIG9</accession>
<dbReference type="Gene3D" id="3.90.190.20">
    <property type="entry name" value="Mur ligase, C-terminal domain"/>
    <property type="match status" value="1"/>
</dbReference>
<evidence type="ECO:0000313" key="15">
    <source>
        <dbReference type="EMBL" id="CAA9548182.1"/>
    </source>
</evidence>
<dbReference type="SUPFAM" id="SSF53623">
    <property type="entry name" value="MurD-like peptide ligases, catalytic domain"/>
    <property type="match status" value="1"/>
</dbReference>
<evidence type="ECO:0000259" key="12">
    <source>
        <dbReference type="Pfam" id="PF01225"/>
    </source>
</evidence>
<keyword evidence="8 10" id="KW-0131">Cell cycle</keyword>
<feature type="binding site" evidence="10">
    <location>
        <begin position="115"/>
        <end position="121"/>
    </location>
    <ligand>
        <name>ATP</name>
        <dbReference type="ChEBI" id="CHEBI:30616"/>
    </ligand>
</feature>
<name>A0A6J4UIG9_9BACT</name>
<evidence type="ECO:0000256" key="10">
    <source>
        <dbReference type="HAMAP-Rule" id="MF_02019"/>
    </source>
</evidence>
<keyword evidence="1 10" id="KW-0963">Cytoplasm</keyword>
<dbReference type="GO" id="GO:0008360">
    <property type="term" value="P:regulation of cell shape"/>
    <property type="evidence" value="ECO:0007669"/>
    <property type="project" value="UniProtKB-KW"/>
</dbReference>
<evidence type="ECO:0000256" key="1">
    <source>
        <dbReference type="ARBA" id="ARBA00022490"/>
    </source>
</evidence>
<dbReference type="GO" id="GO:0071555">
    <property type="term" value="P:cell wall organization"/>
    <property type="evidence" value="ECO:0007669"/>
    <property type="project" value="UniProtKB-KW"/>
</dbReference>
<evidence type="ECO:0000256" key="5">
    <source>
        <dbReference type="ARBA" id="ARBA00022840"/>
    </source>
</evidence>
<evidence type="ECO:0000256" key="7">
    <source>
        <dbReference type="ARBA" id="ARBA00022984"/>
    </source>
</evidence>
<dbReference type="HAMAP" id="MF_02019">
    <property type="entry name" value="MurF"/>
    <property type="match status" value="1"/>
</dbReference>
<dbReference type="SUPFAM" id="SSF53244">
    <property type="entry name" value="MurD-like peptide ligases, peptide-binding domain"/>
    <property type="match status" value="1"/>
</dbReference>
<dbReference type="GO" id="GO:0005737">
    <property type="term" value="C:cytoplasm"/>
    <property type="evidence" value="ECO:0007669"/>
    <property type="project" value="UniProtKB-SubCell"/>
</dbReference>